<organism evidence="1">
    <name type="scientific">Rhizophora mucronata</name>
    <name type="common">Asiatic mangrove</name>
    <dbReference type="NCBI Taxonomy" id="61149"/>
    <lineage>
        <taxon>Eukaryota</taxon>
        <taxon>Viridiplantae</taxon>
        <taxon>Streptophyta</taxon>
        <taxon>Embryophyta</taxon>
        <taxon>Tracheophyta</taxon>
        <taxon>Spermatophyta</taxon>
        <taxon>Magnoliopsida</taxon>
        <taxon>eudicotyledons</taxon>
        <taxon>Gunneridae</taxon>
        <taxon>Pentapetalae</taxon>
        <taxon>rosids</taxon>
        <taxon>fabids</taxon>
        <taxon>Malpighiales</taxon>
        <taxon>Rhizophoraceae</taxon>
        <taxon>Rhizophora</taxon>
    </lineage>
</organism>
<accession>A0A2P2QM89</accession>
<dbReference type="EMBL" id="GGEC01087521">
    <property type="protein sequence ID" value="MBX68005.1"/>
    <property type="molecule type" value="Transcribed_RNA"/>
</dbReference>
<evidence type="ECO:0000313" key="1">
    <source>
        <dbReference type="EMBL" id="MBX68005.1"/>
    </source>
</evidence>
<protein>
    <submittedName>
        <fullName evidence="1">Uncharacterized protein</fullName>
    </submittedName>
</protein>
<proteinExistence type="predicted"/>
<sequence>MRWNLVALFSGRRFC</sequence>
<reference evidence="1" key="1">
    <citation type="submission" date="2018-02" db="EMBL/GenBank/DDBJ databases">
        <title>Rhizophora mucronata_Transcriptome.</title>
        <authorList>
            <person name="Meera S.P."/>
            <person name="Sreeshan A."/>
            <person name="Augustine A."/>
        </authorList>
    </citation>
    <scope>NUCLEOTIDE SEQUENCE</scope>
    <source>
        <tissue evidence="1">Leaf</tissue>
    </source>
</reference>
<name>A0A2P2QM89_RHIMU</name>